<keyword evidence="3" id="KW-0808">Transferase</keyword>
<dbReference type="PROSITE" id="PS00092">
    <property type="entry name" value="N6_MTASE"/>
    <property type="match status" value="1"/>
</dbReference>
<dbReference type="InterPro" id="IPR029063">
    <property type="entry name" value="SAM-dependent_MTases_sf"/>
</dbReference>
<dbReference type="Pfam" id="PF02384">
    <property type="entry name" value="N6_Mtase"/>
    <property type="match status" value="1"/>
</dbReference>
<proteinExistence type="predicted"/>
<dbReference type="GO" id="GO:0008168">
    <property type="term" value="F:methyltransferase activity"/>
    <property type="evidence" value="ECO:0007669"/>
    <property type="project" value="UniProtKB-KW"/>
</dbReference>
<accession>A0ABW2K8E0</accession>
<evidence type="ECO:0000313" key="4">
    <source>
        <dbReference type="Proteomes" id="UP001596540"/>
    </source>
</evidence>
<dbReference type="Gene3D" id="3.40.50.150">
    <property type="entry name" value="Vaccinia Virus protein VP39"/>
    <property type="match status" value="1"/>
</dbReference>
<comment type="caution">
    <text evidence="3">The sequence shown here is derived from an EMBL/GenBank/DDBJ whole genome shotgun (WGS) entry which is preliminary data.</text>
</comment>
<evidence type="ECO:0000259" key="2">
    <source>
        <dbReference type="Pfam" id="PF02384"/>
    </source>
</evidence>
<dbReference type="PANTHER" id="PTHR42998">
    <property type="entry name" value="TYPE I RESTRICTION ENZYME HINDVIIP M PROTEIN-RELATED"/>
    <property type="match status" value="1"/>
</dbReference>
<dbReference type="GO" id="GO:0032259">
    <property type="term" value="P:methylation"/>
    <property type="evidence" value="ECO:0007669"/>
    <property type="project" value="UniProtKB-KW"/>
</dbReference>
<dbReference type="PRINTS" id="PR00507">
    <property type="entry name" value="N12N6MTFRASE"/>
</dbReference>
<dbReference type="InterPro" id="IPR003356">
    <property type="entry name" value="DNA_methylase_A-5"/>
</dbReference>
<evidence type="ECO:0000256" key="1">
    <source>
        <dbReference type="ARBA" id="ARBA00022747"/>
    </source>
</evidence>
<evidence type="ECO:0000313" key="3">
    <source>
        <dbReference type="EMBL" id="MFC7326236.1"/>
    </source>
</evidence>
<dbReference type="EMBL" id="JBHTBH010000001">
    <property type="protein sequence ID" value="MFC7326236.1"/>
    <property type="molecule type" value="Genomic_DNA"/>
</dbReference>
<gene>
    <name evidence="3" type="ORF">ACFQRF_00665</name>
</gene>
<dbReference type="SUPFAM" id="SSF53335">
    <property type="entry name" value="S-adenosyl-L-methionine-dependent methyltransferases"/>
    <property type="match status" value="1"/>
</dbReference>
<keyword evidence="4" id="KW-1185">Reference proteome</keyword>
<keyword evidence="1" id="KW-0680">Restriction system</keyword>
<keyword evidence="3" id="KW-0489">Methyltransferase</keyword>
<protein>
    <submittedName>
        <fullName evidence="3">N-6 DNA methylase</fullName>
    </submittedName>
</protein>
<feature type="domain" description="DNA methylase adenine-specific" evidence="2">
    <location>
        <begin position="21"/>
        <end position="349"/>
    </location>
</feature>
<name>A0ABW2K8E0_9ACTN</name>
<reference evidence="4" key="1">
    <citation type="journal article" date="2019" name="Int. J. Syst. Evol. Microbiol.">
        <title>The Global Catalogue of Microorganisms (GCM) 10K type strain sequencing project: providing services to taxonomists for standard genome sequencing and annotation.</title>
        <authorList>
            <consortium name="The Broad Institute Genomics Platform"/>
            <consortium name="The Broad Institute Genome Sequencing Center for Infectious Disease"/>
            <person name="Wu L."/>
            <person name="Ma J."/>
        </authorList>
    </citation>
    <scope>NUCLEOTIDE SEQUENCE [LARGE SCALE GENOMIC DNA]</scope>
    <source>
        <strain evidence="4">CGMCC 4.7382</strain>
    </source>
</reference>
<dbReference type="PANTHER" id="PTHR42998:SF1">
    <property type="entry name" value="TYPE I RESTRICTION ENZYME HINDI METHYLASE SUBUNIT"/>
    <property type="match status" value="1"/>
</dbReference>
<dbReference type="InterPro" id="IPR052916">
    <property type="entry name" value="Type-I_RE_MTase_Subunit"/>
</dbReference>
<dbReference type="RefSeq" id="WP_379868011.1">
    <property type="nucleotide sequence ID" value="NZ_JBHTBH010000001.1"/>
</dbReference>
<sequence>MPQLPNTVDRVLRELIREIDQADDLGDLLEQCLQELSAKQARGGQYFTPRDLVRLMVAAADPQNGQRMHDPVCGSAGLLIEAERYVRERTGRHSNLVLTGRDLHAETLQIAQMNLTTHGIEADLDLPADSLAQPTGQTYDIVLANPPFNMGPWSADLPAWNDPRWLDGTPPPRDNGNFAWILHVAHSLAPGGRAVVLMADGAASSAREVERRIREQLVRRGLIECVIALPPGLFSHTRAACCLWLLSRGYDPHWSWEETDERSTVLFIDARMAAEKVAGTAQRRLAPDRTEKILGTLAAWRGTTLAADRAETRYHDEPGWCSSRSLKDIADHEWDLLPHTYVSERPERDMATHQRVEKLTRELFRQFDEAHTLERRLRSILDEQ</sequence>
<dbReference type="Proteomes" id="UP001596540">
    <property type="component" value="Unassembled WGS sequence"/>
</dbReference>
<dbReference type="InterPro" id="IPR002052">
    <property type="entry name" value="DNA_methylase_N6_adenine_CS"/>
</dbReference>
<organism evidence="3 4">
    <name type="scientific">Marinactinospora rubrisoli</name>
    <dbReference type="NCBI Taxonomy" id="2715399"/>
    <lineage>
        <taxon>Bacteria</taxon>
        <taxon>Bacillati</taxon>
        <taxon>Actinomycetota</taxon>
        <taxon>Actinomycetes</taxon>
        <taxon>Streptosporangiales</taxon>
        <taxon>Nocardiopsidaceae</taxon>
        <taxon>Marinactinospora</taxon>
    </lineage>
</organism>